<accession>A0ABP8Q3S5</accession>
<keyword evidence="2" id="KW-0812">Transmembrane</keyword>
<feature type="region of interest" description="Disordered" evidence="1">
    <location>
        <begin position="259"/>
        <end position="285"/>
    </location>
</feature>
<protein>
    <submittedName>
        <fullName evidence="3">Uncharacterized protein</fullName>
    </submittedName>
</protein>
<feature type="compositionally biased region" description="Pro residues" evidence="1">
    <location>
        <begin position="53"/>
        <end position="62"/>
    </location>
</feature>
<feature type="compositionally biased region" description="Polar residues" evidence="1">
    <location>
        <begin position="428"/>
        <end position="439"/>
    </location>
</feature>
<feature type="region of interest" description="Disordered" evidence="1">
    <location>
        <begin position="46"/>
        <end position="80"/>
    </location>
</feature>
<feature type="region of interest" description="Disordered" evidence="1">
    <location>
        <begin position="388"/>
        <end position="439"/>
    </location>
</feature>
<keyword evidence="2" id="KW-1133">Transmembrane helix</keyword>
<evidence type="ECO:0000256" key="1">
    <source>
        <dbReference type="SAM" id="MobiDB-lite"/>
    </source>
</evidence>
<evidence type="ECO:0000313" key="4">
    <source>
        <dbReference type="Proteomes" id="UP001500503"/>
    </source>
</evidence>
<dbReference type="EMBL" id="BAABHF010000022">
    <property type="protein sequence ID" value="GAA4496826.1"/>
    <property type="molecule type" value="Genomic_DNA"/>
</dbReference>
<dbReference type="Proteomes" id="UP001500503">
    <property type="component" value="Unassembled WGS sequence"/>
</dbReference>
<sequence>MKKPGFARRETAGDKRPSWPLLFLAAALVCGVIAVGMAVYGGGHAQRSAARPEPVPTAPASPKPSKHARKPAKKKHEPARAKVAMVDVKVAAGTPYASRLRANQRQRRLVAKSLNTLAAMRANGTSSSELTKLESRLRARDKTLATQQKRLVAEARSWKAARAAAKKHPVVLAANDRPAGEPKTTIDDPNPELSDLADALSTDTPDTPDALDLTSDDALPYDDASASGRPDICALEDGRTSVTGMTPQYCTTCPRRIPFGDDGASGDTPQVCERPGDDTTTDTPDAARDAGVCLITRSGTASGATPQRCVPCPAGTAAADGTPMTSGSRALEALRRVCDALDPAHDTARRTSAAGKTFLCPGADGTYRACAPCPVSDRQRGGTIVPLCLLDDGATSSPARDTSTDTGDEDTSTPYSYAPPQNDDDPATATTPSAWPNLS</sequence>
<feature type="compositionally biased region" description="Basic residues" evidence="1">
    <location>
        <begin position="64"/>
        <end position="77"/>
    </location>
</feature>
<keyword evidence="2" id="KW-0472">Membrane</keyword>
<feature type="compositionally biased region" description="Low complexity" evidence="1">
    <location>
        <begin position="196"/>
        <end position="218"/>
    </location>
</feature>
<comment type="caution">
    <text evidence="3">The sequence shown here is derived from an EMBL/GenBank/DDBJ whole genome shotgun (WGS) entry which is preliminary data.</text>
</comment>
<dbReference type="RefSeq" id="WP_345465649.1">
    <property type="nucleotide sequence ID" value="NZ_BAABHF010000022.1"/>
</dbReference>
<evidence type="ECO:0000313" key="3">
    <source>
        <dbReference type="EMBL" id="GAA4496826.1"/>
    </source>
</evidence>
<feature type="region of interest" description="Disordered" evidence="1">
    <location>
        <begin position="175"/>
        <end position="232"/>
    </location>
</feature>
<name>A0ABP8Q3S5_9ACTN</name>
<reference evidence="4" key="1">
    <citation type="journal article" date="2019" name="Int. J. Syst. Evol. Microbiol.">
        <title>The Global Catalogue of Microorganisms (GCM) 10K type strain sequencing project: providing services to taxonomists for standard genome sequencing and annotation.</title>
        <authorList>
            <consortium name="The Broad Institute Genomics Platform"/>
            <consortium name="The Broad Institute Genome Sequencing Center for Infectious Disease"/>
            <person name="Wu L."/>
            <person name="Ma J."/>
        </authorList>
    </citation>
    <scope>NUCLEOTIDE SEQUENCE [LARGE SCALE GENOMIC DNA]</scope>
    <source>
        <strain evidence="4">JCM 17933</strain>
    </source>
</reference>
<keyword evidence="4" id="KW-1185">Reference proteome</keyword>
<proteinExistence type="predicted"/>
<organism evidence="3 4">
    <name type="scientific">Actinoallomurus oryzae</name>
    <dbReference type="NCBI Taxonomy" id="502180"/>
    <lineage>
        <taxon>Bacteria</taxon>
        <taxon>Bacillati</taxon>
        <taxon>Actinomycetota</taxon>
        <taxon>Actinomycetes</taxon>
        <taxon>Streptosporangiales</taxon>
        <taxon>Thermomonosporaceae</taxon>
        <taxon>Actinoallomurus</taxon>
    </lineage>
</organism>
<gene>
    <name evidence="3" type="ORF">GCM10023191_039440</name>
</gene>
<feature type="transmembrane region" description="Helical" evidence="2">
    <location>
        <begin position="21"/>
        <end position="42"/>
    </location>
</feature>
<evidence type="ECO:0000256" key="2">
    <source>
        <dbReference type="SAM" id="Phobius"/>
    </source>
</evidence>